<organism evidence="1 2">
    <name type="scientific">Trifolium pratense</name>
    <name type="common">Red clover</name>
    <dbReference type="NCBI Taxonomy" id="57577"/>
    <lineage>
        <taxon>Eukaryota</taxon>
        <taxon>Viridiplantae</taxon>
        <taxon>Streptophyta</taxon>
        <taxon>Embryophyta</taxon>
        <taxon>Tracheophyta</taxon>
        <taxon>Spermatophyta</taxon>
        <taxon>Magnoliopsida</taxon>
        <taxon>eudicotyledons</taxon>
        <taxon>Gunneridae</taxon>
        <taxon>Pentapetalae</taxon>
        <taxon>rosids</taxon>
        <taxon>fabids</taxon>
        <taxon>Fabales</taxon>
        <taxon>Fabaceae</taxon>
        <taxon>Papilionoideae</taxon>
        <taxon>50 kb inversion clade</taxon>
        <taxon>NPAAA clade</taxon>
        <taxon>Hologalegina</taxon>
        <taxon>IRL clade</taxon>
        <taxon>Trifolieae</taxon>
        <taxon>Trifolium</taxon>
    </lineage>
</organism>
<dbReference type="AlphaFoldDB" id="A0A2K3K717"/>
<evidence type="ECO:0000313" key="1">
    <source>
        <dbReference type="EMBL" id="PNX62088.1"/>
    </source>
</evidence>
<reference evidence="1 2" key="2">
    <citation type="journal article" date="2017" name="Front. Plant Sci.">
        <title>Gene Classification and Mining of Molecular Markers Useful in Red Clover (Trifolium pratense) Breeding.</title>
        <authorList>
            <person name="Istvanek J."/>
            <person name="Dluhosova J."/>
            <person name="Dluhos P."/>
            <person name="Patkova L."/>
            <person name="Nedelnik J."/>
            <person name="Repkova J."/>
        </authorList>
    </citation>
    <scope>NUCLEOTIDE SEQUENCE [LARGE SCALE GENOMIC DNA]</scope>
    <source>
        <strain evidence="2">cv. Tatra</strain>
        <tissue evidence="1">Young leaves</tissue>
    </source>
</reference>
<proteinExistence type="predicted"/>
<protein>
    <submittedName>
        <fullName evidence="1">Uncharacterized protein</fullName>
    </submittedName>
</protein>
<dbReference type="Proteomes" id="UP000236291">
    <property type="component" value="Unassembled WGS sequence"/>
</dbReference>
<gene>
    <name evidence="1" type="ORF">L195_g060982</name>
</gene>
<name>A0A2K3K717_TRIPR</name>
<reference evidence="1 2" key="1">
    <citation type="journal article" date="2014" name="Am. J. Bot.">
        <title>Genome assembly and annotation for red clover (Trifolium pratense; Fabaceae).</title>
        <authorList>
            <person name="Istvanek J."/>
            <person name="Jaros M."/>
            <person name="Krenek A."/>
            <person name="Repkova J."/>
        </authorList>
    </citation>
    <scope>NUCLEOTIDE SEQUENCE [LARGE SCALE GENOMIC DNA]</scope>
    <source>
        <strain evidence="2">cv. Tatra</strain>
        <tissue evidence="1">Young leaves</tissue>
    </source>
</reference>
<accession>A0A2K3K717</accession>
<sequence length="46" mass="4834">ADGVIGPIRKSVLLVDSTVVDGVVDLIVAVRTVNAMGRKAIDREQS</sequence>
<dbReference type="EMBL" id="ASHM01145576">
    <property type="protein sequence ID" value="PNX62088.1"/>
    <property type="molecule type" value="Genomic_DNA"/>
</dbReference>
<comment type="caution">
    <text evidence="1">The sequence shown here is derived from an EMBL/GenBank/DDBJ whole genome shotgun (WGS) entry which is preliminary data.</text>
</comment>
<feature type="non-terminal residue" evidence="1">
    <location>
        <position position="1"/>
    </location>
</feature>
<evidence type="ECO:0000313" key="2">
    <source>
        <dbReference type="Proteomes" id="UP000236291"/>
    </source>
</evidence>